<dbReference type="CDD" id="cd01960">
    <property type="entry name" value="nsLTP1"/>
    <property type="match status" value="1"/>
</dbReference>
<dbReference type="Proteomes" id="UP000734854">
    <property type="component" value="Unassembled WGS sequence"/>
</dbReference>
<feature type="region of interest" description="Disordered" evidence="2">
    <location>
        <begin position="112"/>
        <end position="166"/>
    </location>
</feature>
<keyword evidence="6" id="KW-1185">Reference proteome</keyword>
<dbReference type="InterPro" id="IPR000528">
    <property type="entry name" value="Plant_nsLTP"/>
</dbReference>
<dbReference type="Gene3D" id="1.10.110.10">
    <property type="entry name" value="Plant lipid-transfer and hydrophobic proteins"/>
    <property type="match status" value="1"/>
</dbReference>
<keyword evidence="1" id="KW-0446">Lipid-binding</keyword>
<feature type="compositionally biased region" description="Polar residues" evidence="2">
    <location>
        <begin position="140"/>
        <end position="158"/>
    </location>
</feature>
<organism evidence="5 6">
    <name type="scientific">Zingiber officinale</name>
    <name type="common">Ginger</name>
    <name type="synonym">Amomum zingiber</name>
    <dbReference type="NCBI Taxonomy" id="94328"/>
    <lineage>
        <taxon>Eukaryota</taxon>
        <taxon>Viridiplantae</taxon>
        <taxon>Streptophyta</taxon>
        <taxon>Embryophyta</taxon>
        <taxon>Tracheophyta</taxon>
        <taxon>Spermatophyta</taxon>
        <taxon>Magnoliopsida</taxon>
        <taxon>Liliopsida</taxon>
        <taxon>Zingiberales</taxon>
        <taxon>Zingiberaceae</taxon>
        <taxon>Zingiber</taxon>
    </lineage>
</organism>
<feature type="chain" id="PRO_5035161120" description="Non-specific lipid-transfer protein" evidence="3">
    <location>
        <begin position="25"/>
        <end position="166"/>
    </location>
</feature>
<proteinExistence type="inferred from homology"/>
<gene>
    <name evidence="5" type="ORF">ZIOFF_020101</name>
</gene>
<dbReference type="GO" id="GO:0006869">
    <property type="term" value="P:lipid transport"/>
    <property type="evidence" value="ECO:0007669"/>
    <property type="project" value="InterPro"/>
</dbReference>
<dbReference type="Pfam" id="PF00234">
    <property type="entry name" value="Tryp_alpha_amyl"/>
    <property type="match status" value="1"/>
</dbReference>
<feature type="compositionally biased region" description="Polar residues" evidence="2">
    <location>
        <begin position="112"/>
        <end position="126"/>
    </location>
</feature>
<evidence type="ECO:0000313" key="5">
    <source>
        <dbReference type="EMBL" id="KAG6522944.1"/>
    </source>
</evidence>
<evidence type="ECO:0000256" key="3">
    <source>
        <dbReference type="SAM" id="SignalP"/>
    </source>
</evidence>
<evidence type="ECO:0000256" key="2">
    <source>
        <dbReference type="SAM" id="MobiDB-lite"/>
    </source>
</evidence>
<evidence type="ECO:0000313" key="6">
    <source>
        <dbReference type="Proteomes" id="UP000734854"/>
    </source>
</evidence>
<sequence>MARRPVVGLIAVAILLGAAMTVEAQITCTQVVSYLFPCLGYVQGIQPLTGSCCNGVRSLNAAAKSREDRQTTCNCLMRTAAGVQGIQPGLISGIPAKCNVAVPYPINPNADCSRQSVSRHGSSTTRVAKEKRKPHRNRTYSRANASDLPSSPTQSTAQLDIDQMLL</sequence>
<comment type="similarity">
    <text evidence="1">Belongs to the plant LTP family.</text>
</comment>
<dbReference type="PRINTS" id="PR00382">
    <property type="entry name" value="LIPIDTRNSFER"/>
</dbReference>
<protein>
    <recommendedName>
        <fullName evidence="1">Non-specific lipid-transfer protein</fullName>
    </recommendedName>
</protein>
<comment type="caution">
    <text evidence="5">The sequence shown here is derived from an EMBL/GenBank/DDBJ whole genome shotgun (WGS) entry which is preliminary data.</text>
</comment>
<dbReference type="SUPFAM" id="SSF47699">
    <property type="entry name" value="Bifunctional inhibitor/lipid-transfer protein/seed storage 2S albumin"/>
    <property type="match status" value="1"/>
</dbReference>
<keyword evidence="1" id="KW-0813">Transport</keyword>
<dbReference type="GO" id="GO:0008289">
    <property type="term" value="F:lipid binding"/>
    <property type="evidence" value="ECO:0007669"/>
    <property type="project" value="UniProtKB-KW"/>
</dbReference>
<dbReference type="AlphaFoldDB" id="A0A8J5LNH6"/>
<feature type="domain" description="Bifunctional inhibitor/plant lipid transfer protein/seed storage helical" evidence="4">
    <location>
        <begin position="28"/>
        <end position="112"/>
    </location>
</feature>
<accession>A0A8J5LNH6</accession>
<dbReference type="EMBL" id="JACMSC010000005">
    <property type="protein sequence ID" value="KAG6522944.1"/>
    <property type="molecule type" value="Genomic_DNA"/>
</dbReference>
<keyword evidence="3" id="KW-0732">Signal</keyword>
<evidence type="ECO:0000256" key="1">
    <source>
        <dbReference type="RuleBase" id="RU000628"/>
    </source>
</evidence>
<comment type="function">
    <text evidence="1">Plant non-specific lipid-transfer proteins transfer phospholipids as well as galactolipids across membranes. May play a role in wax or cutin deposition in the cell walls of expanding epidermal cells and certain secretory tissues.</text>
</comment>
<reference evidence="5 6" key="1">
    <citation type="submission" date="2020-08" db="EMBL/GenBank/DDBJ databases">
        <title>Plant Genome Project.</title>
        <authorList>
            <person name="Zhang R.-G."/>
        </authorList>
    </citation>
    <scope>NUCLEOTIDE SEQUENCE [LARGE SCALE GENOMIC DNA]</scope>
    <source>
        <tissue evidence="5">Rhizome</tissue>
    </source>
</reference>
<dbReference type="InterPro" id="IPR016140">
    <property type="entry name" value="Bifunc_inhib/LTP/seed_store"/>
</dbReference>
<name>A0A8J5LNH6_ZINOF</name>
<evidence type="ECO:0000259" key="4">
    <source>
        <dbReference type="SMART" id="SM00499"/>
    </source>
</evidence>
<feature type="signal peptide" evidence="3">
    <location>
        <begin position="1"/>
        <end position="24"/>
    </location>
</feature>
<dbReference type="SMART" id="SM00499">
    <property type="entry name" value="AAI"/>
    <property type="match status" value="1"/>
</dbReference>
<dbReference type="PANTHER" id="PTHR33076">
    <property type="entry name" value="NON-SPECIFIC LIPID-TRANSFER PROTEIN 2-RELATED"/>
    <property type="match status" value="1"/>
</dbReference>
<feature type="compositionally biased region" description="Basic residues" evidence="2">
    <location>
        <begin position="129"/>
        <end position="139"/>
    </location>
</feature>
<dbReference type="InterPro" id="IPR036312">
    <property type="entry name" value="Bifun_inhib/LTP/seed_sf"/>
</dbReference>